<dbReference type="Proteomes" id="UP001519654">
    <property type="component" value="Unassembled WGS sequence"/>
</dbReference>
<keyword evidence="2" id="KW-0812">Transmembrane</keyword>
<dbReference type="SUPFAM" id="SSF69318">
    <property type="entry name" value="Integrin alpha N-terminal domain"/>
    <property type="match status" value="1"/>
</dbReference>
<dbReference type="EMBL" id="JAHKKG010000011">
    <property type="protein sequence ID" value="MBU2668212.1"/>
    <property type="molecule type" value="Genomic_DNA"/>
</dbReference>
<keyword evidence="6" id="KW-1185">Reference proteome</keyword>
<dbReference type="PANTHER" id="PTHR30383:SF5">
    <property type="entry name" value="SGNH HYDROLASE-TYPE ESTERASE DOMAIN-CONTAINING PROTEIN"/>
    <property type="match status" value="1"/>
</dbReference>
<keyword evidence="2" id="KW-0472">Membrane</keyword>
<dbReference type="PANTHER" id="PTHR30383">
    <property type="entry name" value="THIOESTERASE 1/PROTEASE 1/LYSOPHOSPHOLIPASE L1"/>
    <property type="match status" value="1"/>
</dbReference>
<feature type="transmembrane region" description="Helical" evidence="2">
    <location>
        <begin position="165"/>
        <end position="188"/>
    </location>
</feature>
<feature type="domain" description="SGNH hydrolase-type esterase" evidence="4">
    <location>
        <begin position="324"/>
        <end position="499"/>
    </location>
</feature>
<dbReference type="Gene3D" id="3.40.50.1110">
    <property type="entry name" value="SGNH hydrolase"/>
    <property type="match status" value="1"/>
</dbReference>
<reference evidence="5 6" key="1">
    <citation type="submission" date="2021-06" db="EMBL/GenBank/DDBJ databases">
        <title>Actinoplanes lichenicola sp. nov., and Actinoplanes ovalisporus sp. nov., isolated from lichen in Thailand.</title>
        <authorList>
            <person name="Saeng-In P."/>
            <person name="Kanchanasin P."/>
            <person name="Yuki M."/>
            <person name="Kudo T."/>
            <person name="Ohkuma M."/>
            <person name="Phongsopitanun W."/>
            <person name="Tanasupawat S."/>
        </authorList>
    </citation>
    <scope>NUCLEOTIDE SEQUENCE [LARGE SCALE GENOMIC DNA]</scope>
    <source>
        <strain evidence="5 6">NBRC 110975</strain>
    </source>
</reference>
<gene>
    <name evidence="5" type="ORF">KOI35_32345</name>
</gene>
<evidence type="ECO:0000313" key="6">
    <source>
        <dbReference type="Proteomes" id="UP001519654"/>
    </source>
</evidence>
<feature type="transmembrane region" description="Helical" evidence="2">
    <location>
        <begin position="195"/>
        <end position="214"/>
    </location>
</feature>
<dbReference type="Pfam" id="PF13517">
    <property type="entry name" value="FG-GAP_3"/>
    <property type="match status" value="2"/>
</dbReference>
<dbReference type="InterPro" id="IPR013830">
    <property type="entry name" value="SGNH_hydro"/>
</dbReference>
<evidence type="ECO:0000256" key="2">
    <source>
        <dbReference type="SAM" id="Phobius"/>
    </source>
</evidence>
<dbReference type="CDD" id="cd01833">
    <property type="entry name" value="XynB_like"/>
    <property type="match status" value="1"/>
</dbReference>
<keyword evidence="2" id="KW-1133">Transmembrane helix</keyword>
<dbReference type="InterPro" id="IPR013517">
    <property type="entry name" value="FG-GAP"/>
</dbReference>
<dbReference type="SUPFAM" id="SSF52266">
    <property type="entry name" value="SGNH hydrolase"/>
    <property type="match status" value="1"/>
</dbReference>
<evidence type="ECO:0000256" key="1">
    <source>
        <dbReference type="ARBA" id="ARBA00022729"/>
    </source>
</evidence>
<feature type="chain" id="PRO_5046032455" evidence="3">
    <location>
        <begin position="28"/>
        <end position="831"/>
    </location>
</feature>
<proteinExistence type="predicted"/>
<feature type="transmembrane region" description="Helical" evidence="2">
    <location>
        <begin position="234"/>
        <end position="254"/>
    </location>
</feature>
<comment type="caution">
    <text evidence="5">The sequence shown here is derived from an EMBL/GenBank/DDBJ whole genome shotgun (WGS) entry which is preliminary data.</text>
</comment>
<name>A0ABS5YXQ6_9ACTN</name>
<keyword evidence="1 3" id="KW-0732">Signal</keyword>
<organism evidence="5 6">
    <name type="scientific">Paractinoplanes bogorensis</name>
    <dbReference type="NCBI Taxonomy" id="1610840"/>
    <lineage>
        <taxon>Bacteria</taxon>
        <taxon>Bacillati</taxon>
        <taxon>Actinomycetota</taxon>
        <taxon>Actinomycetes</taxon>
        <taxon>Micromonosporales</taxon>
        <taxon>Micromonosporaceae</taxon>
        <taxon>Paractinoplanes</taxon>
    </lineage>
</organism>
<evidence type="ECO:0000256" key="3">
    <source>
        <dbReference type="SAM" id="SignalP"/>
    </source>
</evidence>
<dbReference type="RefSeq" id="WP_215792482.1">
    <property type="nucleotide sequence ID" value="NZ_JAHKKG010000011.1"/>
</dbReference>
<dbReference type="Gene3D" id="2.130.10.130">
    <property type="entry name" value="Integrin alpha, N-terminal"/>
    <property type="match status" value="1"/>
</dbReference>
<sequence>MLRKALAGLLPALVVVLGLSVTRPALANDFTACGLVDSTTVFEVPSDTPAGEVTMRVGCAKQAGAFRGLAASDNDVIFQIWGHGTGAYADAFHDTMQKLTDDFGAAQQRGTSLSEFLDASFRIDDPVLTPGGGATPLEFDGKLATVGSVLAVVVPAGEVQANANWWQKMVATIGGTAIGIIIGGLCALAVPVLPALAPVCGALGGFFGGLFVDLFNSMFDGRPLGDKDVWVEAITQGLLGAGLGAAGGAVATWAERNAMPIFTGLQHFLKNSYRALLAWLHSGSGTLTALAYMETELEEFVPALVARLRRAVVETNASVRLMPLGDSITAGQESSDNNGYRDELYDAIDALGTVDFVGSARNGTMADPDHEGHPGWRIDQIDTLADCTVEQYQPNVVTLMAGTNDINQNYDLAAAPQRLKNLINQVLADSPKAAVIVAKLLPTGKAGLQPRIDVYNPAIYRVVADLKAEGKHVVWADTSDITVSEGLQNDSHPNDAGYAKLGAAFYRGFQEVISRNWLQAPAAPKKCQSGSGDDGTTALGAGWRKLGVIAPGMGRPATYDRTELAEMNGDARQDYVQIRKDGSIRVGINTPDQPGQPTWPNWLGGTGEFLPAGGRAMVPVDPDAETVADQMRLADIDGDGRDDVVFVAGNGRMDAYMNLALTETSPPGWTKLENFGPFTGTVNRANIRFADVNGDGRDDVLRVGSDGEVHAYYNFDPDNGVLLPKPRWVEKLSWAPGVNGASLANLRFADVNGDRRADYLMVGTDGSVHAYLNKGGKDAGGFEAHLKWANASNYPQKYVQFKDISGDGKADYLVVYAEGAVRAWLNRGGNL</sequence>
<feature type="signal peptide" evidence="3">
    <location>
        <begin position="1"/>
        <end position="27"/>
    </location>
</feature>
<dbReference type="InterPro" id="IPR051532">
    <property type="entry name" value="Ester_Hydrolysis_Enzymes"/>
</dbReference>
<dbReference type="Pfam" id="PF13472">
    <property type="entry name" value="Lipase_GDSL_2"/>
    <property type="match status" value="1"/>
</dbReference>
<protein>
    <submittedName>
        <fullName evidence="5">VCBS repeat-containing protein</fullName>
    </submittedName>
</protein>
<dbReference type="InterPro" id="IPR036514">
    <property type="entry name" value="SGNH_hydro_sf"/>
</dbReference>
<dbReference type="InterPro" id="IPR028994">
    <property type="entry name" value="Integrin_alpha_N"/>
</dbReference>
<accession>A0ABS5YXQ6</accession>
<evidence type="ECO:0000259" key="4">
    <source>
        <dbReference type="Pfam" id="PF13472"/>
    </source>
</evidence>
<evidence type="ECO:0000313" key="5">
    <source>
        <dbReference type="EMBL" id="MBU2668212.1"/>
    </source>
</evidence>